<accession>A0ABD5WDG2</accession>
<name>A0ABD5WDG2_9EURY</name>
<dbReference type="RefSeq" id="WP_284031964.1">
    <property type="nucleotide sequence ID" value="NZ_CP126154.1"/>
</dbReference>
<dbReference type="AlphaFoldDB" id="A0ABD5WDG2"/>
<proteinExistence type="predicted"/>
<dbReference type="EMBL" id="JBHTAH010000021">
    <property type="protein sequence ID" value="MFC7071312.1"/>
    <property type="molecule type" value="Genomic_DNA"/>
</dbReference>
<feature type="domain" description="Putative peptidase inhibitor" evidence="1">
    <location>
        <begin position="1"/>
        <end position="83"/>
    </location>
</feature>
<dbReference type="InterPro" id="IPR058957">
    <property type="entry name" value="Peptidase_inhib_put_dom"/>
</dbReference>
<organism evidence="2 3">
    <name type="scientific">Halobaculum lipolyticum</name>
    <dbReference type="NCBI Taxonomy" id="3032001"/>
    <lineage>
        <taxon>Archaea</taxon>
        <taxon>Methanobacteriati</taxon>
        <taxon>Methanobacteriota</taxon>
        <taxon>Stenosarchaea group</taxon>
        <taxon>Halobacteria</taxon>
        <taxon>Halobacteriales</taxon>
        <taxon>Haloferacaceae</taxon>
        <taxon>Halobaculum</taxon>
    </lineage>
</organism>
<evidence type="ECO:0000313" key="2">
    <source>
        <dbReference type="EMBL" id="MFC7071312.1"/>
    </source>
</evidence>
<protein>
    <recommendedName>
        <fullName evidence="1">Putative peptidase inhibitor domain-containing protein</fullName>
    </recommendedName>
</protein>
<comment type="caution">
    <text evidence="2">The sequence shown here is derived from an EMBL/GenBank/DDBJ whole genome shotgun (WGS) entry which is preliminary data.</text>
</comment>
<sequence length="97" mass="10166">MYLSHPVRRMCDDPVAGERATLVVELDADADAAGFAASVERLGGTVEASLRFDAYRIVVPEESVGDLCACDGLAVVETDDAVGYGVDTGDNEDGGER</sequence>
<dbReference type="Pfam" id="PF26036">
    <property type="entry name" value="Peptidase_inhib_put"/>
    <property type="match status" value="1"/>
</dbReference>
<dbReference type="GeneID" id="81123784"/>
<evidence type="ECO:0000313" key="3">
    <source>
        <dbReference type="Proteomes" id="UP001596461"/>
    </source>
</evidence>
<gene>
    <name evidence="2" type="ORF">ACFQL9_16830</name>
</gene>
<keyword evidence="3" id="KW-1185">Reference proteome</keyword>
<evidence type="ECO:0000259" key="1">
    <source>
        <dbReference type="Pfam" id="PF26036"/>
    </source>
</evidence>
<dbReference type="Proteomes" id="UP001596461">
    <property type="component" value="Unassembled WGS sequence"/>
</dbReference>
<reference evidence="2 3" key="1">
    <citation type="journal article" date="2019" name="Int. J. Syst. Evol. Microbiol.">
        <title>The Global Catalogue of Microorganisms (GCM) 10K type strain sequencing project: providing services to taxonomists for standard genome sequencing and annotation.</title>
        <authorList>
            <consortium name="The Broad Institute Genomics Platform"/>
            <consortium name="The Broad Institute Genome Sequencing Center for Infectious Disease"/>
            <person name="Wu L."/>
            <person name="Ma J."/>
        </authorList>
    </citation>
    <scope>NUCLEOTIDE SEQUENCE [LARGE SCALE GENOMIC DNA]</scope>
    <source>
        <strain evidence="2 3">DT31</strain>
    </source>
</reference>